<evidence type="ECO:0000313" key="1">
    <source>
        <dbReference type="EMBL" id="EPE96664.1"/>
    </source>
</evidence>
<name>S3HDA1_9HYPH</name>
<proteinExistence type="predicted"/>
<protein>
    <submittedName>
        <fullName evidence="1">Uncharacterized protein</fullName>
    </submittedName>
</protein>
<dbReference type="STRING" id="990285.RGCCGE502_18560"/>
<dbReference type="EMBL" id="AEYE02000022">
    <property type="protein sequence ID" value="EPE96664.1"/>
    <property type="molecule type" value="Genomic_DNA"/>
</dbReference>
<keyword evidence="2" id="KW-1185">Reference proteome</keyword>
<evidence type="ECO:0000313" key="2">
    <source>
        <dbReference type="Proteomes" id="UP000014411"/>
    </source>
</evidence>
<organism evidence="1 2">
    <name type="scientific">Rhizobium grahamii CCGE 502</name>
    <dbReference type="NCBI Taxonomy" id="990285"/>
    <lineage>
        <taxon>Bacteria</taxon>
        <taxon>Pseudomonadati</taxon>
        <taxon>Pseudomonadota</taxon>
        <taxon>Alphaproteobacteria</taxon>
        <taxon>Hyphomicrobiales</taxon>
        <taxon>Rhizobiaceae</taxon>
        <taxon>Rhizobium/Agrobacterium group</taxon>
        <taxon>Rhizobium</taxon>
    </lineage>
</organism>
<dbReference type="AlphaFoldDB" id="S3HDA1"/>
<comment type="caution">
    <text evidence="1">The sequence shown here is derived from an EMBL/GenBank/DDBJ whole genome shotgun (WGS) entry which is preliminary data.</text>
</comment>
<accession>S3HDA1</accession>
<dbReference type="HOGENOM" id="CLU_2828244_0_0_5"/>
<gene>
    <name evidence="1" type="ORF">RGCCGE502_18560</name>
</gene>
<sequence>MIEESVVIVLPAAVRRNGQRCEFVEGMPNQFEAKTLHIGGGRRASYGPILESIDTPELTDACGTLS</sequence>
<reference evidence="1 2" key="1">
    <citation type="journal article" date="2012" name="J. Bacteriol.">
        <title>Genome sequence of Rhizobium grahamii CCGE502, a broad-host-range symbiont with low nodulation competitiveness in Phaseolus vulgaris.</title>
        <authorList>
            <person name="Althabegoiti M.J."/>
            <person name="Lozano L."/>
            <person name="Torres-Tejerizo G."/>
            <person name="Ormeno-Orrillo E."/>
            <person name="Rogel M.A."/>
            <person name="Gonzalez V."/>
            <person name="Martinez-Romero E."/>
        </authorList>
    </citation>
    <scope>NUCLEOTIDE SEQUENCE [LARGE SCALE GENOMIC DNA]</scope>
    <source>
        <strain evidence="1 2">CCGE 502</strain>
    </source>
</reference>
<dbReference type="Proteomes" id="UP000014411">
    <property type="component" value="Unassembled WGS sequence"/>
</dbReference>